<dbReference type="GO" id="GO:0046872">
    <property type="term" value="F:metal ion binding"/>
    <property type="evidence" value="ECO:0007669"/>
    <property type="project" value="UniProtKB-KW"/>
</dbReference>
<keyword evidence="2 4" id="KW-0378">Hydrolase</keyword>
<dbReference type="PROSITE" id="PS01032">
    <property type="entry name" value="PPM_1"/>
    <property type="match status" value="1"/>
</dbReference>
<name>A0AAV2H7F1_LYMST</name>
<accession>A0AAV2H7F1</accession>
<comment type="caution">
    <text evidence="6">The sequence shown here is derived from an EMBL/GenBank/DDBJ whole genome shotgun (WGS) entry which is preliminary data.</text>
</comment>
<evidence type="ECO:0000313" key="6">
    <source>
        <dbReference type="EMBL" id="CAL1528704.1"/>
    </source>
</evidence>
<proteinExistence type="inferred from homology"/>
<dbReference type="Pfam" id="PF00481">
    <property type="entry name" value="PP2C"/>
    <property type="match status" value="1"/>
</dbReference>
<dbReference type="EMBL" id="CAXITT010000036">
    <property type="protein sequence ID" value="CAL1528704.1"/>
    <property type="molecule type" value="Genomic_DNA"/>
</dbReference>
<evidence type="ECO:0000313" key="7">
    <source>
        <dbReference type="Proteomes" id="UP001497497"/>
    </source>
</evidence>
<dbReference type="PROSITE" id="PS51746">
    <property type="entry name" value="PPM_2"/>
    <property type="match status" value="1"/>
</dbReference>
<organism evidence="6 7">
    <name type="scientific">Lymnaea stagnalis</name>
    <name type="common">Great pond snail</name>
    <name type="synonym">Helix stagnalis</name>
    <dbReference type="NCBI Taxonomy" id="6523"/>
    <lineage>
        <taxon>Eukaryota</taxon>
        <taxon>Metazoa</taxon>
        <taxon>Spiralia</taxon>
        <taxon>Lophotrochozoa</taxon>
        <taxon>Mollusca</taxon>
        <taxon>Gastropoda</taxon>
        <taxon>Heterobranchia</taxon>
        <taxon>Euthyneura</taxon>
        <taxon>Panpulmonata</taxon>
        <taxon>Hygrophila</taxon>
        <taxon>Lymnaeoidea</taxon>
        <taxon>Lymnaeidae</taxon>
        <taxon>Lymnaea</taxon>
    </lineage>
</organism>
<dbReference type="SMART" id="SM00332">
    <property type="entry name" value="PP2Cc"/>
    <property type="match status" value="1"/>
</dbReference>
<dbReference type="GO" id="GO:0004722">
    <property type="term" value="F:protein serine/threonine phosphatase activity"/>
    <property type="evidence" value="ECO:0007669"/>
    <property type="project" value="InterPro"/>
</dbReference>
<dbReference type="InterPro" id="IPR015655">
    <property type="entry name" value="PP2C"/>
</dbReference>
<keyword evidence="7" id="KW-1185">Reference proteome</keyword>
<feature type="domain" description="PPM-type phosphatase" evidence="5">
    <location>
        <begin position="1"/>
        <end position="294"/>
    </location>
</feature>
<dbReference type="Gene3D" id="3.60.40.10">
    <property type="entry name" value="PPM-type phosphatase domain"/>
    <property type="match status" value="1"/>
</dbReference>
<dbReference type="InterPro" id="IPR036457">
    <property type="entry name" value="PPM-type-like_dom_sf"/>
</dbReference>
<comment type="similarity">
    <text evidence="4">Belongs to the PP2C family.</text>
</comment>
<evidence type="ECO:0000256" key="4">
    <source>
        <dbReference type="RuleBase" id="RU003465"/>
    </source>
</evidence>
<dbReference type="AlphaFoldDB" id="A0AAV2H7F1"/>
<evidence type="ECO:0000256" key="2">
    <source>
        <dbReference type="ARBA" id="ARBA00022801"/>
    </source>
</evidence>
<dbReference type="Proteomes" id="UP001497497">
    <property type="component" value="Unassembled WGS sequence"/>
</dbReference>
<dbReference type="SUPFAM" id="SSF81606">
    <property type="entry name" value="PP2C-like"/>
    <property type="match status" value="1"/>
</dbReference>
<keyword evidence="1" id="KW-0479">Metal-binding</keyword>
<gene>
    <name evidence="6" type="ORF">GSLYS_00002874001</name>
</gene>
<dbReference type="PANTHER" id="PTHR47992">
    <property type="entry name" value="PROTEIN PHOSPHATASE"/>
    <property type="match status" value="1"/>
</dbReference>
<evidence type="ECO:0000256" key="1">
    <source>
        <dbReference type="ARBA" id="ARBA00022723"/>
    </source>
</evidence>
<protein>
    <recommendedName>
        <fullName evidence="5">PPM-type phosphatase domain-containing protein</fullName>
    </recommendedName>
</protein>
<dbReference type="InterPro" id="IPR001932">
    <property type="entry name" value="PPM-type_phosphatase-like_dom"/>
</dbReference>
<dbReference type="CDD" id="cd00143">
    <property type="entry name" value="PP2Cc"/>
    <property type="match status" value="1"/>
</dbReference>
<evidence type="ECO:0000256" key="3">
    <source>
        <dbReference type="ARBA" id="ARBA00022912"/>
    </source>
</evidence>
<dbReference type="InterPro" id="IPR000222">
    <property type="entry name" value="PP2C_BS"/>
</dbReference>
<evidence type="ECO:0000259" key="5">
    <source>
        <dbReference type="PROSITE" id="PS51746"/>
    </source>
</evidence>
<reference evidence="6 7" key="1">
    <citation type="submission" date="2024-04" db="EMBL/GenBank/DDBJ databases">
        <authorList>
            <consortium name="Genoscope - CEA"/>
            <person name="William W."/>
        </authorList>
    </citation>
    <scope>NUCLEOTIDE SEQUENCE [LARGE SCALE GENOMIC DNA]</scope>
</reference>
<keyword evidence="3 4" id="KW-0904">Protein phosphatase</keyword>
<sequence>MADNYVIKFLKKDTDHIEFAYFAIFDGHGGPEASAFCRDNLLNEIIKYDGFWTDDDKKVLDAIRKGFLDTHRAMWNVLDSWLKSVIGPCLAGTTATITIIKQGKLYSGHVGHSALVLGENDLCGGGNLFQAICITKDHKPDDPDERLRIEDSGGKVIVKSGVPRVVSRKPRTNREKFPTLAVARSLGDLWSFDNDTQKYIVSPDPDVGVLKLDPNKHRCLVLASDGLWNVLSPEESVNMVMDVEAKFEQGIINDPNVDVGPWSNSAEQLVSRALEKWQSKALIADNTSCVVVVIDTLQPSKLTLWKQQRQELSSGAEMLCQLNKTPRCPDEKFGDKNTHCSLREGHISVADHSMIQPVDQEPNVLGCSLTVGSHSTAIKESHNDNIDSLQSIQKSCVKSLICSNYNAEIESADSLKNNRHFLQRIPSDRNDHLRRLTNLYSCGSQNQIDGHVTEFSDNRASTSGNDIQIFKRVKKPWALKREMAFVCKGKIGVKIWALNREMTVECKVKDVTKTPWALRHEKRLEINANNRWYKWIQRL</sequence>